<organism evidence="1 2">
    <name type="scientific">Caenorhabditis elegans</name>
    <dbReference type="NCBI Taxonomy" id="6239"/>
    <lineage>
        <taxon>Eukaryota</taxon>
        <taxon>Metazoa</taxon>
        <taxon>Ecdysozoa</taxon>
        <taxon>Nematoda</taxon>
        <taxon>Chromadorea</taxon>
        <taxon>Rhabditida</taxon>
        <taxon>Rhabditina</taxon>
        <taxon>Rhabditomorpha</taxon>
        <taxon>Rhabditoidea</taxon>
        <taxon>Rhabditidae</taxon>
        <taxon>Peloderinae</taxon>
        <taxon>Caenorhabditis</taxon>
    </lineage>
</organism>
<reference evidence="1 2" key="1">
    <citation type="journal article" date="1998" name="Science">
        <title>Genome sequence of the nematode C. elegans: a platform for investigating biology.</title>
        <authorList>
            <consortium name="The C. elegans sequencing consortium"/>
            <person name="Sulson J.E."/>
            <person name="Waterston R."/>
        </authorList>
    </citation>
    <scope>NUCLEOTIDE SEQUENCE [LARGE SCALE GENOMIC DNA]</scope>
    <source>
        <strain evidence="1 2">Bristol N2</strain>
    </source>
</reference>
<accession>G3MU63</accession>
<proteinExistence type="predicted"/>
<name>G3MU63_CAEEL</name>
<dbReference type="HOGENOM" id="CLU_3413291_0_0_1"/>
<dbReference type="KEGG" id="cel:CELE_F11A6.15"/>
<evidence type="ECO:0000313" key="2">
    <source>
        <dbReference type="Proteomes" id="UP000001940"/>
    </source>
</evidence>
<dbReference type="AlphaFoldDB" id="G3MU63"/>
<gene>
    <name evidence="1" type="ORF">CELE_F11A6.15</name>
    <name evidence="1 3" type="ORF">F11A6.15</name>
</gene>
<dbReference type="Bgee" id="WBGene00206532">
    <property type="expression patterns" value="Expressed in larva and 3 other cell types or tissues"/>
</dbReference>
<dbReference type="CTD" id="13182245"/>
<dbReference type="RefSeq" id="NP_001251702.1">
    <property type="nucleotide sequence ID" value="NM_001264773.1"/>
</dbReference>
<dbReference type="AGR" id="WB:WBGene00206532"/>
<evidence type="ECO:0000313" key="3">
    <source>
        <dbReference type="WormBase" id="F11A6.15a"/>
    </source>
</evidence>
<dbReference type="Proteomes" id="UP000001940">
    <property type="component" value="Chromosome I"/>
</dbReference>
<dbReference type="PaxDb" id="6239-F11A6.15"/>
<protein>
    <submittedName>
        <fullName evidence="1">Uncharacterized protein</fullName>
    </submittedName>
</protein>
<keyword evidence="2" id="KW-1185">Reference proteome</keyword>
<dbReference type="GeneID" id="13182245"/>
<dbReference type="ExpressionAtlas" id="G3MU63">
    <property type="expression patterns" value="baseline"/>
</dbReference>
<dbReference type="WormBase" id="F11A6.15a">
    <property type="protein sequence ID" value="CE47122"/>
    <property type="gene ID" value="WBGene00206532"/>
</dbReference>
<evidence type="ECO:0000313" key="1">
    <source>
        <dbReference type="EMBL" id="CCD31055.2"/>
    </source>
</evidence>
<dbReference type="EMBL" id="BX284601">
    <property type="protein sequence ID" value="CCD31055.2"/>
    <property type="molecule type" value="Genomic_DNA"/>
</dbReference>
<dbReference type="InParanoid" id="G3MU63"/>
<sequence length="28" mass="3550">MLFLSWMVHQFVNNSKNQWIFQRKIIKI</sequence>